<protein>
    <recommendedName>
        <fullName evidence="3">RHS repeat-associated core domain-containing protein</fullName>
    </recommendedName>
</protein>
<dbReference type="AlphaFoldDB" id="A0A1G7W466"/>
<name>A0A1G7W466_9FLAO</name>
<reference evidence="2" key="1">
    <citation type="submission" date="2016-10" db="EMBL/GenBank/DDBJ databases">
        <authorList>
            <person name="Varghese N."/>
            <person name="Submissions S."/>
        </authorList>
    </citation>
    <scope>NUCLEOTIDE SEQUENCE [LARGE SCALE GENOMIC DNA]</scope>
    <source>
        <strain evidence="2">DSM 19684</strain>
    </source>
</reference>
<evidence type="ECO:0000313" key="2">
    <source>
        <dbReference type="Proteomes" id="UP000199203"/>
    </source>
</evidence>
<dbReference type="CDD" id="cd20745">
    <property type="entry name" value="FIX_RhsA_AHH_HNH-like"/>
    <property type="match status" value="1"/>
</dbReference>
<evidence type="ECO:0000313" key="1">
    <source>
        <dbReference type="EMBL" id="SDG65970.1"/>
    </source>
</evidence>
<dbReference type="SUPFAM" id="SSF110849">
    <property type="entry name" value="ParB/Sulfiredoxin"/>
    <property type="match status" value="1"/>
</dbReference>
<dbReference type="InterPro" id="IPR036086">
    <property type="entry name" value="ParB/Sulfiredoxin_sf"/>
</dbReference>
<accession>A0A1G7W466</accession>
<sequence>MDQLSESYSSTSPYAYVGNNPAMNYDPDGRVTNDWMMGFWYGSGSGSTTWTNTGDGFTSDRTYSNGMTGHFSYGGEFTMSNMIQEVVIQAKGNSNTWNSSVNYAFNSLSLMSGIRGAIGNWYGEQARSRLHAAMGDNIADDLQGMLDGFGTIPFFGEVADGMNGLISLGRGNRGQAALSFGAMVPFLGWGATAFKYGKGINVVATDFNKVLPTQDWINPAKVLEYKTLLMKGEKIPAIEAYVQGGRTFIEDGHHRFVAYMEVGIKPVITVKNTGGPVGFPNWLSTTFQTP</sequence>
<gene>
    <name evidence="1" type="ORF">SAMN05421825_3781</name>
</gene>
<dbReference type="EMBL" id="FNBH01000008">
    <property type="protein sequence ID" value="SDG65970.1"/>
    <property type="molecule type" value="Genomic_DNA"/>
</dbReference>
<proteinExistence type="predicted"/>
<dbReference type="OrthoDB" id="1255939at2"/>
<organism evidence="1 2">
    <name type="scientific">Epilithonimonas hungarica</name>
    <dbReference type="NCBI Taxonomy" id="454006"/>
    <lineage>
        <taxon>Bacteria</taxon>
        <taxon>Pseudomonadati</taxon>
        <taxon>Bacteroidota</taxon>
        <taxon>Flavobacteriia</taxon>
        <taxon>Flavobacteriales</taxon>
        <taxon>Weeksellaceae</taxon>
        <taxon>Chryseobacterium group</taxon>
        <taxon>Epilithonimonas</taxon>
    </lineage>
</organism>
<keyword evidence="2" id="KW-1185">Reference proteome</keyword>
<dbReference type="Proteomes" id="UP000199203">
    <property type="component" value="Unassembled WGS sequence"/>
</dbReference>
<dbReference type="STRING" id="454006.SAMN05421825_3781"/>
<dbReference type="RefSeq" id="WP_089875233.1">
    <property type="nucleotide sequence ID" value="NZ_FNBH01000008.1"/>
</dbReference>
<evidence type="ECO:0008006" key="3">
    <source>
        <dbReference type="Google" id="ProtNLM"/>
    </source>
</evidence>